<dbReference type="Gene3D" id="3.40.50.720">
    <property type="entry name" value="NAD(P)-binding Rossmann-like Domain"/>
    <property type="match status" value="1"/>
</dbReference>
<keyword evidence="5" id="KW-0472">Membrane</keyword>
<dbReference type="SUPFAM" id="SSF51735">
    <property type="entry name" value="NAD(P)-binding Rossmann-fold domains"/>
    <property type="match status" value="1"/>
</dbReference>
<name>A0A5N6U3V0_ASPAV</name>
<dbReference type="InterPro" id="IPR036291">
    <property type="entry name" value="NAD(P)-bd_dom_sf"/>
</dbReference>
<feature type="transmembrane region" description="Helical" evidence="5">
    <location>
        <begin position="112"/>
        <end position="131"/>
    </location>
</feature>
<keyword evidence="2" id="KW-0560">Oxidoreductase</keyword>
<protein>
    <recommendedName>
        <fullName evidence="8">Short-chain dehydrogenase/reductase family protein</fullName>
    </recommendedName>
</protein>
<evidence type="ECO:0000256" key="3">
    <source>
        <dbReference type="RuleBase" id="RU000363"/>
    </source>
</evidence>
<feature type="compositionally biased region" description="Polar residues" evidence="4">
    <location>
        <begin position="1"/>
        <end position="17"/>
    </location>
</feature>
<dbReference type="GO" id="GO:0016616">
    <property type="term" value="F:oxidoreductase activity, acting on the CH-OH group of donors, NAD or NADP as acceptor"/>
    <property type="evidence" value="ECO:0007669"/>
    <property type="project" value="TreeGrafter"/>
</dbReference>
<reference evidence="6 7" key="1">
    <citation type="submission" date="2019-04" db="EMBL/GenBank/DDBJ databases">
        <title>Friends and foes A comparative genomics study of 23 Aspergillus species from section Flavi.</title>
        <authorList>
            <consortium name="DOE Joint Genome Institute"/>
            <person name="Kjaerbolling I."/>
            <person name="Vesth T."/>
            <person name="Frisvad J.C."/>
            <person name="Nybo J.L."/>
            <person name="Theobald S."/>
            <person name="Kildgaard S."/>
            <person name="Isbrandt T."/>
            <person name="Kuo A."/>
            <person name="Sato A."/>
            <person name="Lyhne E.K."/>
            <person name="Kogle M.E."/>
            <person name="Wiebenga A."/>
            <person name="Kun R.S."/>
            <person name="Lubbers R.J."/>
            <person name="Makela M.R."/>
            <person name="Barry K."/>
            <person name="Chovatia M."/>
            <person name="Clum A."/>
            <person name="Daum C."/>
            <person name="Haridas S."/>
            <person name="He G."/>
            <person name="LaButti K."/>
            <person name="Lipzen A."/>
            <person name="Mondo S."/>
            <person name="Riley R."/>
            <person name="Salamov A."/>
            <person name="Simmons B.A."/>
            <person name="Magnuson J.K."/>
            <person name="Henrissat B."/>
            <person name="Mortensen U.H."/>
            <person name="Larsen T.O."/>
            <person name="Devries R.P."/>
            <person name="Grigoriev I.V."/>
            <person name="Machida M."/>
            <person name="Baker S.E."/>
            <person name="Andersen M.R."/>
        </authorList>
    </citation>
    <scope>NUCLEOTIDE SEQUENCE [LARGE SCALE GENOMIC DNA]</scope>
    <source>
        <strain evidence="6 7">IBT 18842</strain>
    </source>
</reference>
<dbReference type="PANTHER" id="PTHR24322">
    <property type="entry name" value="PKSB"/>
    <property type="match status" value="1"/>
</dbReference>
<evidence type="ECO:0000256" key="4">
    <source>
        <dbReference type="SAM" id="MobiDB-lite"/>
    </source>
</evidence>
<feature type="region of interest" description="Disordered" evidence="4">
    <location>
        <begin position="1"/>
        <end position="34"/>
    </location>
</feature>
<evidence type="ECO:0000256" key="1">
    <source>
        <dbReference type="ARBA" id="ARBA00006484"/>
    </source>
</evidence>
<evidence type="ECO:0000256" key="5">
    <source>
        <dbReference type="SAM" id="Phobius"/>
    </source>
</evidence>
<dbReference type="Proteomes" id="UP000325780">
    <property type="component" value="Unassembled WGS sequence"/>
</dbReference>
<dbReference type="AlphaFoldDB" id="A0A5N6U3V0"/>
<dbReference type="PRINTS" id="PR00081">
    <property type="entry name" value="GDHRDH"/>
</dbReference>
<dbReference type="InterPro" id="IPR002347">
    <property type="entry name" value="SDR_fam"/>
</dbReference>
<dbReference type="PRINTS" id="PR00080">
    <property type="entry name" value="SDRFAMILY"/>
</dbReference>
<dbReference type="OrthoDB" id="5840532at2759"/>
<evidence type="ECO:0000313" key="6">
    <source>
        <dbReference type="EMBL" id="KAE8153258.1"/>
    </source>
</evidence>
<dbReference type="PANTHER" id="PTHR24322:SF736">
    <property type="entry name" value="RETINOL DEHYDROGENASE 10"/>
    <property type="match status" value="1"/>
</dbReference>
<feature type="transmembrane region" description="Helical" evidence="5">
    <location>
        <begin position="74"/>
        <end position="91"/>
    </location>
</feature>
<keyword evidence="5" id="KW-1133">Transmembrane helix</keyword>
<accession>A0A5N6U3V0</accession>
<evidence type="ECO:0008006" key="8">
    <source>
        <dbReference type="Google" id="ProtNLM"/>
    </source>
</evidence>
<sequence length="383" mass="41264">MQKIHTTLSLPQQTQHPHNLHQEQSQPEQGQPEQSNLTLDTVVSVLSKTIFHPWPSWILVLSLRAQVTPPSHPAFLLAISWAILLTLVAVAKAVNARFAYGLSRRVEMSDEVVVVTGGASGLGLLIARIYLMRGVGVAVVDVRGRSEREVVELVEGGVEYFEGDVADLSVLEECVREVGEKLGTPTILINCAAARINGHSILNLSADAFQRTIQTNLLAVFRTCQVFLPCMLAAPNGGTIVNVSSVLGQLCPAGLADYSVSKAGLSALHRTLEAELRATGDDDKVKMLLVEPGQVATPLFASVKTPNRFIAPVLEPVCVAREIVSAIEEGRAGVIRLPAYATLVNWYAVLPASLQRIARYLSGIDQAVVQSPTQSESKPMTTE</sequence>
<feature type="compositionally biased region" description="Low complexity" evidence="4">
    <location>
        <begin position="22"/>
        <end position="34"/>
    </location>
</feature>
<proteinExistence type="inferred from homology"/>
<dbReference type="Pfam" id="PF00106">
    <property type="entry name" value="adh_short"/>
    <property type="match status" value="1"/>
</dbReference>
<evidence type="ECO:0000256" key="2">
    <source>
        <dbReference type="ARBA" id="ARBA00023002"/>
    </source>
</evidence>
<evidence type="ECO:0000313" key="7">
    <source>
        <dbReference type="Proteomes" id="UP000325780"/>
    </source>
</evidence>
<gene>
    <name evidence="6" type="ORF">BDV25DRAFT_169138</name>
</gene>
<dbReference type="EMBL" id="ML742041">
    <property type="protein sequence ID" value="KAE8153258.1"/>
    <property type="molecule type" value="Genomic_DNA"/>
</dbReference>
<comment type="similarity">
    <text evidence="1 3">Belongs to the short-chain dehydrogenases/reductases (SDR) family.</text>
</comment>
<organism evidence="6 7">
    <name type="scientific">Aspergillus avenaceus</name>
    <dbReference type="NCBI Taxonomy" id="36643"/>
    <lineage>
        <taxon>Eukaryota</taxon>
        <taxon>Fungi</taxon>
        <taxon>Dikarya</taxon>
        <taxon>Ascomycota</taxon>
        <taxon>Pezizomycotina</taxon>
        <taxon>Eurotiomycetes</taxon>
        <taxon>Eurotiomycetidae</taxon>
        <taxon>Eurotiales</taxon>
        <taxon>Aspergillaceae</taxon>
        <taxon>Aspergillus</taxon>
        <taxon>Aspergillus subgen. Circumdati</taxon>
    </lineage>
</organism>
<keyword evidence="7" id="KW-1185">Reference proteome</keyword>
<keyword evidence="5" id="KW-0812">Transmembrane</keyword>